<dbReference type="EMBL" id="JAODUP010000375">
    <property type="protein sequence ID" value="KAK2151105.1"/>
    <property type="molecule type" value="Genomic_DNA"/>
</dbReference>
<dbReference type="Proteomes" id="UP001208570">
    <property type="component" value="Unassembled WGS sequence"/>
</dbReference>
<evidence type="ECO:0000313" key="1">
    <source>
        <dbReference type="EMBL" id="KAK2151105.1"/>
    </source>
</evidence>
<gene>
    <name evidence="1" type="ORF">LSH36_375g02002</name>
</gene>
<evidence type="ECO:0000313" key="2">
    <source>
        <dbReference type="Proteomes" id="UP001208570"/>
    </source>
</evidence>
<protein>
    <submittedName>
        <fullName evidence="1">Uncharacterized protein</fullName>
    </submittedName>
</protein>
<organism evidence="1 2">
    <name type="scientific">Paralvinella palmiformis</name>
    <dbReference type="NCBI Taxonomy" id="53620"/>
    <lineage>
        <taxon>Eukaryota</taxon>
        <taxon>Metazoa</taxon>
        <taxon>Spiralia</taxon>
        <taxon>Lophotrochozoa</taxon>
        <taxon>Annelida</taxon>
        <taxon>Polychaeta</taxon>
        <taxon>Sedentaria</taxon>
        <taxon>Canalipalpata</taxon>
        <taxon>Terebellida</taxon>
        <taxon>Terebelliformia</taxon>
        <taxon>Alvinellidae</taxon>
        <taxon>Paralvinella</taxon>
    </lineage>
</organism>
<name>A0AAD9MZE9_9ANNE</name>
<comment type="caution">
    <text evidence="1">The sequence shown here is derived from an EMBL/GenBank/DDBJ whole genome shotgun (WGS) entry which is preliminary data.</text>
</comment>
<accession>A0AAD9MZE9</accession>
<keyword evidence="2" id="KW-1185">Reference proteome</keyword>
<sequence length="279" mass="31665">MYWTGLTTASTPPFFYRMSRSTKVLRQPTSDFEMIVQKVLLSKGPMVTPRIVNSIMSGRKSVSEIVEVMRAMDREGLGEYFDDMRTKLSPGAPRKMFVKKSADEIMDDLERYGVSPSAYEEIFAFGPHFPSVAANVWYPPREQLLCCTEQRVARIVRKILLEKGQLVSPRQVSMHMSGNERVETIVTIMRRLSAESVGIFYELYSRPPMKPLKRVFLKRPTAEIYVDLVRYGINASEYEDKFQQLNKYSLTCADSLTTTTADLHPGKPGHVVGGSKNVA</sequence>
<reference evidence="1" key="1">
    <citation type="journal article" date="2023" name="Mol. Biol. Evol.">
        <title>Third-Generation Sequencing Reveals the Adaptive Role of the Epigenome in Three Deep-Sea Polychaetes.</title>
        <authorList>
            <person name="Perez M."/>
            <person name="Aroh O."/>
            <person name="Sun Y."/>
            <person name="Lan Y."/>
            <person name="Juniper S.K."/>
            <person name="Young C.R."/>
            <person name="Angers B."/>
            <person name="Qian P.Y."/>
        </authorList>
    </citation>
    <scope>NUCLEOTIDE SEQUENCE</scope>
    <source>
        <strain evidence="1">P08H-3</strain>
    </source>
</reference>
<dbReference type="AlphaFoldDB" id="A0AAD9MZE9"/>
<proteinExistence type="predicted"/>